<feature type="compositionally biased region" description="Basic and acidic residues" evidence="1">
    <location>
        <begin position="100"/>
        <end position="116"/>
    </location>
</feature>
<organism evidence="2 3">
    <name type="scientific">Rhodocollybia butyracea</name>
    <dbReference type="NCBI Taxonomy" id="206335"/>
    <lineage>
        <taxon>Eukaryota</taxon>
        <taxon>Fungi</taxon>
        <taxon>Dikarya</taxon>
        <taxon>Basidiomycota</taxon>
        <taxon>Agaricomycotina</taxon>
        <taxon>Agaricomycetes</taxon>
        <taxon>Agaricomycetidae</taxon>
        <taxon>Agaricales</taxon>
        <taxon>Marasmiineae</taxon>
        <taxon>Omphalotaceae</taxon>
        <taxon>Rhodocollybia</taxon>
    </lineage>
</organism>
<dbReference type="EMBL" id="JADNRY010000169">
    <property type="protein sequence ID" value="KAF9062552.1"/>
    <property type="molecule type" value="Genomic_DNA"/>
</dbReference>
<feature type="region of interest" description="Disordered" evidence="1">
    <location>
        <begin position="90"/>
        <end position="210"/>
    </location>
</feature>
<dbReference type="Proteomes" id="UP000772434">
    <property type="component" value="Unassembled WGS sequence"/>
</dbReference>
<protein>
    <submittedName>
        <fullName evidence="2">Uncharacterized protein</fullName>
    </submittedName>
</protein>
<name>A0A9P5U1K3_9AGAR</name>
<feature type="compositionally biased region" description="Basic and acidic residues" evidence="1">
    <location>
        <begin position="141"/>
        <end position="152"/>
    </location>
</feature>
<dbReference type="AlphaFoldDB" id="A0A9P5U1K3"/>
<keyword evidence="3" id="KW-1185">Reference proteome</keyword>
<gene>
    <name evidence="2" type="ORF">BDP27DRAFT_1427821</name>
</gene>
<proteinExistence type="predicted"/>
<feature type="compositionally biased region" description="Polar residues" evidence="1">
    <location>
        <begin position="153"/>
        <end position="165"/>
    </location>
</feature>
<evidence type="ECO:0000256" key="1">
    <source>
        <dbReference type="SAM" id="MobiDB-lite"/>
    </source>
</evidence>
<comment type="caution">
    <text evidence="2">The sequence shown here is derived from an EMBL/GenBank/DDBJ whole genome shotgun (WGS) entry which is preliminary data.</text>
</comment>
<evidence type="ECO:0000313" key="3">
    <source>
        <dbReference type="Proteomes" id="UP000772434"/>
    </source>
</evidence>
<feature type="compositionally biased region" description="Low complexity" evidence="1">
    <location>
        <begin position="193"/>
        <end position="204"/>
    </location>
</feature>
<accession>A0A9P5U1K3</accession>
<reference evidence="2" key="1">
    <citation type="submission" date="2020-11" db="EMBL/GenBank/DDBJ databases">
        <authorList>
            <consortium name="DOE Joint Genome Institute"/>
            <person name="Ahrendt S."/>
            <person name="Riley R."/>
            <person name="Andreopoulos W."/>
            <person name="Labutti K."/>
            <person name="Pangilinan J."/>
            <person name="Ruiz-Duenas F.J."/>
            <person name="Barrasa J.M."/>
            <person name="Sanchez-Garcia M."/>
            <person name="Camarero S."/>
            <person name="Miyauchi S."/>
            <person name="Serrano A."/>
            <person name="Linde D."/>
            <person name="Babiker R."/>
            <person name="Drula E."/>
            <person name="Ayuso-Fernandez I."/>
            <person name="Pacheco R."/>
            <person name="Padilla G."/>
            <person name="Ferreira P."/>
            <person name="Barriuso J."/>
            <person name="Kellner H."/>
            <person name="Castanera R."/>
            <person name="Alfaro M."/>
            <person name="Ramirez L."/>
            <person name="Pisabarro A.G."/>
            <person name="Kuo A."/>
            <person name="Tritt A."/>
            <person name="Lipzen A."/>
            <person name="He G."/>
            <person name="Yan M."/>
            <person name="Ng V."/>
            <person name="Cullen D."/>
            <person name="Martin F."/>
            <person name="Rosso M.-N."/>
            <person name="Henrissat B."/>
            <person name="Hibbett D."/>
            <person name="Martinez A.T."/>
            <person name="Grigoriev I.V."/>
        </authorList>
    </citation>
    <scope>NUCLEOTIDE SEQUENCE</scope>
    <source>
        <strain evidence="2">AH 40177</strain>
    </source>
</reference>
<sequence>MLLYFMTRNPIPDDMLDLFRESVAEANVSNSDLLGAKIWVEDERVQKDKTKGKEKVIEEALSTPFTQIPWHKSYLYSSLASIGSKSMIQDKNSDEEYQISDEKDKTSDKEDQASDKEEGEVDELPIAVRPYIYVDTGSDQEESRSSDIKVLETTESQGSKVQSSTKHLHTDANDSASDEPLRKRSCSAEIVKTTTTEPSSSTAPPMDPTLSFLTSMPLAIMHKSSEDLYKK</sequence>
<evidence type="ECO:0000313" key="2">
    <source>
        <dbReference type="EMBL" id="KAF9062552.1"/>
    </source>
</evidence>